<dbReference type="PANTHER" id="PTHR46268:SF6">
    <property type="entry name" value="UNIVERSAL STRESS PROTEIN UP12"/>
    <property type="match status" value="1"/>
</dbReference>
<dbReference type="PRINTS" id="PR01438">
    <property type="entry name" value="UNVRSLSTRESS"/>
</dbReference>
<keyword evidence="4" id="KW-1185">Reference proteome</keyword>
<dbReference type="InterPro" id="IPR006016">
    <property type="entry name" value="UspA"/>
</dbReference>
<dbReference type="PANTHER" id="PTHR46268">
    <property type="entry name" value="STRESS RESPONSE PROTEIN NHAX"/>
    <property type="match status" value="1"/>
</dbReference>
<feature type="domain" description="UspA" evidence="2">
    <location>
        <begin position="16"/>
        <end position="160"/>
    </location>
</feature>
<comment type="similarity">
    <text evidence="1">Belongs to the universal stress protein A family.</text>
</comment>
<proteinExistence type="inferred from homology"/>
<dbReference type="RefSeq" id="WP_114809053.1">
    <property type="nucleotide sequence ID" value="NZ_CP139965.1"/>
</dbReference>
<evidence type="ECO:0000313" key="3">
    <source>
        <dbReference type="EMBL" id="WQD76838.1"/>
    </source>
</evidence>
<reference evidence="3 4" key="1">
    <citation type="submission" date="2023-12" db="EMBL/GenBank/DDBJ databases">
        <title>Genome sequencing and assembly of bacterial species from a model synthetic community.</title>
        <authorList>
            <person name="Hogle S.L."/>
        </authorList>
    </citation>
    <scope>NUCLEOTIDE SEQUENCE [LARGE SCALE GENOMIC DNA]</scope>
    <source>
        <strain evidence="3 4">HAMBI 2494</strain>
    </source>
</reference>
<name>A0ABZ0WHN0_9BURK</name>
<dbReference type="EMBL" id="CP139965">
    <property type="protein sequence ID" value="WQD76838.1"/>
    <property type="molecule type" value="Genomic_DNA"/>
</dbReference>
<dbReference type="SUPFAM" id="SSF52402">
    <property type="entry name" value="Adenine nucleotide alpha hydrolases-like"/>
    <property type="match status" value="2"/>
</dbReference>
<dbReference type="InterPro" id="IPR006015">
    <property type="entry name" value="Universal_stress_UspA"/>
</dbReference>
<dbReference type="Pfam" id="PF00582">
    <property type="entry name" value="Usp"/>
    <property type="match status" value="2"/>
</dbReference>
<organism evidence="3 4">
    <name type="scientific">Paraburkholderia kururiensis</name>
    <dbReference type="NCBI Taxonomy" id="984307"/>
    <lineage>
        <taxon>Bacteria</taxon>
        <taxon>Pseudomonadati</taxon>
        <taxon>Pseudomonadota</taxon>
        <taxon>Betaproteobacteria</taxon>
        <taxon>Burkholderiales</taxon>
        <taxon>Burkholderiaceae</taxon>
        <taxon>Paraburkholderia</taxon>
    </lineage>
</organism>
<dbReference type="Proteomes" id="UP001325479">
    <property type="component" value="Chromosome"/>
</dbReference>
<dbReference type="InterPro" id="IPR014729">
    <property type="entry name" value="Rossmann-like_a/b/a_fold"/>
</dbReference>
<dbReference type="CDD" id="cd00293">
    <property type="entry name" value="USP-like"/>
    <property type="match status" value="2"/>
</dbReference>
<protein>
    <submittedName>
        <fullName evidence="3">Universal stress protein</fullName>
    </submittedName>
</protein>
<evidence type="ECO:0000256" key="1">
    <source>
        <dbReference type="ARBA" id="ARBA00008791"/>
    </source>
</evidence>
<gene>
    <name evidence="3" type="ORF">U0042_22570</name>
</gene>
<evidence type="ECO:0000313" key="4">
    <source>
        <dbReference type="Proteomes" id="UP001325479"/>
    </source>
</evidence>
<accession>A0ABZ0WHN0</accession>
<evidence type="ECO:0000259" key="2">
    <source>
        <dbReference type="Pfam" id="PF00582"/>
    </source>
</evidence>
<dbReference type="Gene3D" id="3.40.50.620">
    <property type="entry name" value="HUPs"/>
    <property type="match status" value="2"/>
</dbReference>
<sequence>MNAVTSTDTPFALPTRVLIAVDASAASQQALAYVQNLLRPENQVRLVSVAENPRTLVPTGGIVGATLEVARAELRRDAADALGHAKGLLAACKAAIETEVVDLSQHGGSVVDTLMAEAHAWHADLLVVGARQHHGVMRWVEGTVSEPLARLARCPILVVPERFEVQPGQVPTRIFFALDASGVALQALRYGMRFATRDSHVHAVYVVDRAVRLSDLVPIDMLESAFIDEGKAVLANAEPILGSATSSATTALLKTERAGDDIAHTIVRAADHWHAQLVVMGTHGRRGMARWALGSVAQRVAQLTHVPLLLVHSQEA</sequence>
<feature type="domain" description="UspA" evidence="2">
    <location>
        <begin position="173"/>
        <end position="312"/>
    </location>
</feature>